<name>B5EI67_CITBB</name>
<dbReference type="EMBL" id="CP001124">
    <property type="protein sequence ID" value="ACH38331.1"/>
    <property type="molecule type" value="Genomic_DNA"/>
</dbReference>
<reference evidence="1 2" key="2">
    <citation type="journal article" date="2010" name="BMC Genomics">
        <title>The genome of Geobacter bemidjiensis, exemplar for the subsurface clade of Geobacter species that predominate in Fe(III)-reducing subsurface environments.</title>
        <authorList>
            <person name="Aklujkar M."/>
            <person name="Young N.D."/>
            <person name="Holmes D."/>
            <person name="Chavan M."/>
            <person name="Risso C."/>
            <person name="Kiss H.E."/>
            <person name="Han C.S."/>
            <person name="Land M.L."/>
            <person name="Lovley D.R."/>
        </authorList>
    </citation>
    <scope>NUCLEOTIDE SEQUENCE [LARGE SCALE GENOMIC DNA]</scope>
    <source>
        <strain evidence="2">ATCC BAA-1014 / DSM 16622 / JCM 12645 / Bem</strain>
    </source>
</reference>
<accession>B5EI67</accession>
<dbReference type="Proteomes" id="UP000008825">
    <property type="component" value="Chromosome"/>
</dbReference>
<organism evidence="1 2">
    <name type="scientific">Citrifermentans bemidjiense (strain ATCC BAA-1014 / DSM 16622 / JCM 12645 / Bem)</name>
    <name type="common">Geobacter bemidjiensis</name>
    <dbReference type="NCBI Taxonomy" id="404380"/>
    <lineage>
        <taxon>Bacteria</taxon>
        <taxon>Pseudomonadati</taxon>
        <taxon>Thermodesulfobacteriota</taxon>
        <taxon>Desulfuromonadia</taxon>
        <taxon>Geobacterales</taxon>
        <taxon>Geobacteraceae</taxon>
        <taxon>Citrifermentans</taxon>
    </lineage>
</organism>
<proteinExistence type="predicted"/>
<dbReference type="KEGG" id="gbm:Gbem_1312"/>
<sequence>MAPIHAQFKQILSLLEIVPVRRDAQSVTVTEGIV</sequence>
<evidence type="ECO:0000313" key="1">
    <source>
        <dbReference type="EMBL" id="ACH38331.1"/>
    </source>
</evidence>
<protein>
    <submittedName>
        <fullName evidence="1">Uncharacterized protein</fullName>
    </submittedName>
</protein>
<keyword evidence="2" id="KW-1185">Reference proteome</keyword>
<dbReference type="HOGENOM" id="CLU_3373957_0_0_7"/>
<dbReference type="STRING" id="404380.Gbem_1312"/>
<reference evidence="1 2" key="1">
    <citation type="submission" date="2008-07" db="EMBL/GenBank/DDBJ databases">
        <title>Complete sequence of Geobacter bemidjiensis BEM.</title>
        <authorList>
            <consortium name="US DOE Joint Genome Institute"/>
            <person name="Lucas S."/>
            <person name="Copeland A."/>
            <person name="Lapidus A."/>
            <person name="Glavina del Rio T."/>
            <person name="Dalin E."/>
            <person name="Tice H."/>
            <person name="Bruce D."/>
            <person name="Goodwin L."/>
            <person name="Pitluck S."/>
            <person name="Kiss H."/>
            <person name="Brettin T."/>
            <person name="Detter J.C."/>
            <person name="Han C."/>
            <person name="Kuske C.R."/>
            <person name="Schmutz J."/>
            <person name="Larimer F."/>
            <person name="Land M."/>
            <person name="Hauser L."/>
            <person name="Kyrpides N."/>
            <person name="Lykidis A."/>
            <person name="Lovley D."/>
            <person name="Richardson P."/>
        </authorList>
    </citation>
    <scope>NUCLEOTIDE SEQUENCE [LARGE SCALE GENOMIC DNA]</scope>
    <source>
        <strain evidence="2">ATCC BAA-1014 / DSM 16622 / JCM 12645 / Bem</strain>
    </source>
</reference>
<gene>
    <name evidence="1" type="ordered locus">Gbem_1312</name>
</gene>
<dbReference type="AlphaFoldDB" id="B5EI67"/>
<evidence type="ECO:0000313" key="2">
    <source>
        <dbReference type="Proteomes" id="UP000008825"/>
    </source>
</evidence>